<feature type="transmembrane region" description="Helical" evidence="10">
    <location>
        <begin position="188"/>
        <end position="210"/>
    </location>
</feature>
<evidence type="ECO:0000256" key="1">
    <source>
        <dbReference type="ARBA" id="ARBA00004141"/>
    </source>
</evidence>
<feature type="transmembrane region" description="Helical" evidence="10">
    <location>
        <begin position="378"/>
        <end position="405"/>
    </location>
</feature>
<dbReference type="NCBIfam" id="TIGR00794">
    <property type="entry name" value="kup"/>
    <property type="match status" value="1"/>
</dbReference>
<dbReference type="InterPro" id="IPR003855">
    <property type="entry name" value="K+_transporter"/>
</dbReference>
<name>A0A2G5E7B3_AQUCA</name>
<feature type="transmembrane region" description="Helical" evidence="10">
    <location>
        <begin position="516"/>
        <end position="536"/>
    </location>
</feature>
<feature type="transmembrane region" description="Helical" evidence="10">
    <location>
        <begin position="435"/>
        <end position="453"/>
    </location>
</feature>
<feature type="compositionally biased region" description="Basic and acidic residues" evidence="11">
    <location>
        <begin position="1"/>
        <end position="12"/>
    </location>
</feature>
<comment type="similarity">
    <text evidence="2 10">Belongs to the HAK/KUP transporter (TC 2.A.72.3) family.</text>
</comment>
<feature type="region of interest" description="Disordered" evidence="11">
    <location>
        <begin position="1"/>
        <end position="22"/>
    </location>
</feature>
<keyword evidence="9 10" id="KW-0472">Membrane</keyword>
<keyword evidence="4 10" id="KW-0633">Potassium transport</keyword>
<comment type="function">
    <text evidence="10">Potassium transporter.</text>
</comment>
<feature type="transmembrane region" description="Helical" evidence="10">
    <location>
        <begin position="101"/>
        <end position="122"/>
    </location>
</feature>
<evidence type="ECO:0000256" key="9">
    <source>
        <dbReference type="ARBA" id="ARBA00023136"/>
    </source>
</evidence>
<dbReference type="InParanoid" id="A0A2G5E7B3"/>
<dbReference type="Pfam" id="PF02705">
    <property type="entry name" value="K_trans"/>
    <property type="match status" value="1"/>
</dbReference>
<feature type="domain" description="K+ potassium transporter integral membrane" evidence="12">
    <location>
        <begin position="67"/>
        <end position="554"/>
    </location>
</feature>
<proteinExistence type="inferred from homology"/>
<organism evidence="14 15">
    <name type="scientific">Aquilegia coerulea</name>
    <name type="common">Rocky mountain columbine</name>
    <dbReference type="NCBI Taxonomy" id="218851"/>
    <lineage>
        <taxon>Eukaryota</taxon>
        <taxon>Viridiplantae</taxon>
        <taxon>Streptophyta</taxon>
        <taxon>Embryophyta</taxon>
        <taxon>Tracheophyta</taxon>
        <taxon>Spermatophyta</taxon>
        <taxon>Magnoliopsida</taxon>
        <taxon>Ranunculales</taxon>
        <taxon>Ranunculaceae</taxon>
        <taxon>Thalictroideae</taxon>
        <taxon>Aquilegia</taxon>
    </lineage>
</organism>
<evidence type="ECO:0000313" key="14">
    <source>
        <dbReference type="EMBL" id="PIA51635.1"/>
    </source>
</evidence>
<feature type="transmembrane region" description="Helical" evidence="10">
    <location>
        <begin position="490"/>
        <end position="510"/>
    </location>
</feature>
<feature type="transmembrane region" description="Helical" evidence="10">
    <location>
        <begin position="338"/>
        <end position="358"/>
    </location>
</feature>
<keyword evidence="3" id="KW-0813">Transport</keyword>
<accession>A0A2G5E7B3</accession>
<dbReference type="PANTHER" id="PTHR30540:SF94">
    <property type="entry name" value="POTASSIUM TRANSPORTER 5"/>
    <property type="match status" value="1"/>
</dbReference>
<keyword evidence="5 10" id="KW-0812">Transmembrane</keyword>
<keyword evidence="7 10" id="KW-1133">Transmembrane helix</keyword>
<dbReference type="InterPro" id="IPR053952">
    <property type="entry name" value="K_trans_C"/>
</dbReference>
<evidence type="ECO:0000256" key="3">
    <source>
        <dbReference type="ARBA" id="ARBA00022448"/>
    </source>
</evidence>
<dbReference type="OrthoDB" id="504708at2759"/>
<comment type="subcellular location">
    <subcellularLocation>
        <location evidence="1 10">Membrane</location>
        <topology evidence="1 10">Multi-pass membrane protein</topology>
    </subcellularLocation>
</comment>
<dbReference type="Proteomes" id="UP000230069">
    <property type="component" value="Unassembled WGS sequence"/>
</dbReference>
<reference evidence="14 15" key="1">
    <citation type="submission" date="2017-09" db="EMBL/GenBank/DDBJ databases">
        <title>WGS assembly of Aquilegia coerulea Goldsmith.</title>
        <authorList>
            <person name="Hodges S."/>
            <person name="Kramer E."/>
            <person name="Nordborg M."/>
            <person name="Tomkins J."/>
            <person name="Borevitz J."/>
            <person name="Derieg N."/>
            <person name="Yan J."/>
            <person name="Mihaltcheva S."/>
            <person name="Hayes R.D."/>
            <person name="Rokhsar D."/>
        </authorList>
    </citation>
    <scope>NUCLEOTIDE SEQUENCE [LARGE SCALE GENOMIC DNA]</scope>
    <source>
        <strain evidence="15">cv. Goldsmith</strain>
    </source>
</reference>
<evidence type="ECO:0000259" key="13">
    <source>
        <dbReference type="Pfam" id="PF22776"/>
    </source>
</evidence>
<evidence type="ECO:0000256" key="2">
    <source>
        <dbReference type="ARBA" id="ARBA00008440"/>
    </source>
</evidence>
<feature type="domain" description="K+ potassium transporter C-terminal" evidence="13">
    <location>
        <begin position="567"/>
        <end position="820"/>
    </location>
</feature>
<keyword evidence="6 10" id="KW-0630">Potassium</keyword>
<feature type="transmembrane region" description="Helical" evidence="10">
    <location>
        <begin position="230"/>
        <end position="249"/>
    </location>
</feature>
<feature type="transmembrane region" description="Helical" evidence="10">
    <location>
        <begin position="307"/>
        <end position="326"/>
    </location>
</feature>
<dbReference type="STRING" id="218851.A0A2G5E7B3"/>
<dbReference type="PANTHER" id="PTHR30540">
    <property type="entry name" value="OSMOTIC STRESS POTASSIUM TRANSPORTER"/>
    <property type="match status" value="1"/>
</dbReference>
<evidence type="ECO:0000256" key="4">
    <source>
        <dbReference type="ARBA" id="ARBA00022538"/>
    </source>
</evidence>
<evidence type="ECO:0000259" key="12">
    <source>
        <dbReference type="Pfam" id="PF02705"/>
    </source>
</evidence>
<feature type="transmembrane region" description="Helical" evidence="10">
    <location>
        <begin position="65"/>
        <end position="86"/>
    </location>
</feature>
<dbReference type="FunCoup" id="A0A2G5E7B3">
    <property type="interactions" value="9"/>
</dbReference>
<evidence type="ECO:0000256" key="11">
    <source>
        <dbReference type="SAM" id="MobiDB-lite"/>
    </source>
</evidence>
<evidence type="ECO:0000256" key="8">
    <source>
        <dbReference type="ARBA" id="ARBA00023065"/>
    </source>
</evidence>
<dbReference type="GO" id="GO:0015079">
    <property type="term" value="F:potassium ion transmembrane transporter activity"/>
    <property type="evidence" value="ECO:0007669"/>
    <property type="project" value="UniProtKB-UniRule"/>
</dbReference>
<dbReference type="GO" id="GO:0016020">
    <property type="term" value="C:membrane"/>
    <property type="evidence" value="ECO:0007669"/>
    <property type="project" value="UniProtKB-SubCell"/>
</dbReference>
<dbReference type="EMBL" id="KZ305028">
    <property type="protein sequence ID" value="PIA51635.1"/>
    <property type="molecule type" value="Genomic_DNA"/>
</dbReference>
<sequence>MADPVEKNNTDGEKEETEFTDAEHTLKDRKASWAKLRRVDSLNLEAGIVSNVPSHAAQIGIKSTLFLAFQSIGIIYGDIGTSPLYVFSSTFPNGIKDNEDILGVLSLIIYTILLSPVLKYMFVVLNANDNGDGGTFALYSKICRYAKISLIPNQQAEDRELSNYRLDIPSNQLRRAQKIKEKLENSHVAKIVLLFITILGVSLVIGDGILTPCISVLSAVSGIKRSADSLNQNAIVGISVAILIVLFSVQRFGTDKVGYSFAPIICLWFTFISGIGLYNLFKYDVSVLRAFNPKYIIDYFKRNGKEAWISLGGVVLSMTGTEAMFADLGHFSVRSVQISFMGVVCPAILCAYSGQAAYLTKFPTHVYETFYDSIPDPLYWPTFVIAVCASIIASQAMISGAFAIISQSLRLGCFPTVKVVHTSAKYEGQVYIPEINYMIMIACVIVTVTFRTTTQIGNAYGIAVVGAEAITTVMVTIIMLIIWKTSIWKIALFFVVLGTMEATYLSAVLYKFTQGGYLPLAISFFVTIIMGLWHYVHKKRYMFELQNKVSSESIRDLALNPNITRVPGIGFLYSELVQGIPPIFPHFISNIPSIHSVLVFVSIKYIPISKVAMAERFLFRQVEPREYRMFRCVVRYGYKDDMEGHKEFEHLLVEHLKEFIRHENYILEAGPTEQVTSQQLDAGRLMQSGQLVKDVKTRKPTSSVVHTEESFGQTDNLSGSSGSIRLAASGNGSNHSRNRMITGPIQGVDEEIQFIQKAMDQGVVYLLGETEVATEQNSSVFKQIAVNYVYDFLRRNFRQGGKTMSIPRSKLLRVGMLYEI</sequence>
<feature type="transmembrane region" description="Helical" evidence="10">
    <location>
        <begin position="261"/>
        <end position="281"/>
    </location>
</feature>
<dbReference type="Pfam" id="PF22776">
    <property type="entry name" value="K_trans_C"/>
    <property type="match status" value="1"/>
</dbReference>
<keyword evidence="8 10" id="KW-0406">Ion transport</keyword>
<feature type="transmembrane region" description="Helical" evidence="10">
    <location>
        <begin position="459"/>
        <end position="483"/>
    </location>
</feature>
<evidence type="ECO:0000256" key="10">
    <source>
        <dbReference type="RuleBase" id="RU321113"/>
    </source>
</evidence>
<gene>
    <name evidence="14" type="ORF">AQUCO_01100474v1</name>
</gene>
<keyword evidence="15" id="KW-1185">Reference proteome</keyword>
<dbReference type="AlphaFoldDB" id="A0A2G5E7B3"/>
<dbReference type="InterPro" id="IPR053951">
    <property type="entry name" value="K_trans_N"/>
</dbReference>
<evidence type="ECO:0000313" key="15">
    <source>
        <dbReference type="Proteomes" id="UP000230069"/>
    </source>
</evidence>
<evidence type="ECO:0000256" key="5">
    <source>
        <dbReference type="ARBA" id="ARBA00022692"/>
    </source>
</evidence>
<protein>
    <recommendedName>
        <fullName evidence="10">Potassium transporter</fullName>
    </recommendedName>
</protein>
<evidence type="ECO:0000256" key="6">
    <source>
        <dbReference type="ARBA" id="ARBA00022958"/>
    </source>
</evidence>
<evidence type="ECO:0000256" key="7">
    <source>
        <dbReference type="ARBA" id="ARBA00022989"/>
    </source>
</evidence>